<dbReference type="InterPro" id="IPR036866">
    <property type="entry name" value="RibonucZ/Hydroxyglut_hydro"/>
</dbReference>
<sequence>MNDLETKVFDRFDDRTVVYPGHGDDTTLGTERPHLEEWRERGW</sequence>
<feature type="compositionally biased region" description="Basic and acidic residues" evidence="1">
    <location>
        <begin position="31"/>
        <end position="43"/>
    </location>
</feature>
<feature type="region of interest" description="Disordered" evidence="1">
    <location>
        <begin position="22"/>
        <end position="43"/>
    </location>
</feature>
<dbReference type="GO" id="GO:0016787">
    <property type="term" value="F:hydrolase activity"/>
    <property type="evidence" value="ECO:0007669"/>
    <property type="project" value="UniProtKB-KW"/>
</dbReference>
<evidence type="ECO:0000256" key="1">
    <source>
        <dbReference type="SAM" id="MobiDB-lite"/>
    </source>
</evidence>
<dbReference type="Proteomes" id="UP000222954">
    <property type="component" value="Genome"/>
</dbReference>
<proteinExistence type="predicted"/>
<dbReference type="EMBL" id="MF185717">
    <property type="protein sequence ID" value="ASM62544.1"/>
    <property type="molecule type" value="Genomic_DNA"/>
</dbReference>
<accession>A0A221J762</accession>
<protein>
    <submittedName>
        <fullName evidence="2">Hydrolase</fullName>
    </submittedName>
</protein>
<organism evidence="2 3">
    <name type="scientific">Mycobacterium phage AlleyCat</name>
    <dbReference type="NCBI Taxonomy" id="2015840"/>
    <lineage>
        <taxon>Viruses</taxon>
        <taxon>Duplodnaviria</taxon>
        <taxon>Heunggongvirae</taxon>
        <taxon>Uroviricota</taxon>
        <taxon>Caudoviricetes</taxon>
        <taxon>Weiservirinae</taxon>
        <taxon>Kratiovirus</taxon>
        <taxon>Kratiovirus larva</taxon>
    </lineage>
</organism>
<reference evidence="2 3" key="1">
    <citation type="submission" date="2017-06" db="EMBL/GenBank/DDBJ databases">
        <authorList>
            <person name="Thomas J.E."/>
            <person name="Ahmed T."/>
            <person name="Alexander K.L."/>
            <person name="Biddle J.M."/>
            <person name="Daniels M.K."/>
            <person name="Rowlett J.R."/>
            <person name="Senay T.E."/>
            <person name="Rinehart C.A."/>
            <person name="King R.A."/>
            <person name="Staples A.K."/>
            <person name="Rowland N.S."/>
            <person name="Gaffney B.L."/>
            <person name="Stoner T.H."/>
            <person name="Garlena R.A."/>
            <person name="Russell D.A."/>
            <person name="Pope W.H."/>
            <person name="Jacobs-Sera D."/>
            <person name="Hatfull G.F."/>
        </authorList>
    </citation>
    <scope>NUCLEOTIDE SEQUENCE [LARGE SCALE GENOMIC DNA]</scope>
</reference>
<name>A0A221J762_9CAUD</name>
<gene>
    <name evidence="2" type="primary">38</name>
    <name evidence="2" type="ORF">SEA_ALLEYCAT_38</name>
</gene>
<evidence type="ECO:0000313" key="2">
    <source>
        <dbReference type="EMBL" id="ASM62544.1"/>
    </source>
</evidence>
<keyword evidence="2" id="KW-0378">Hydrolase</keyword>
<evidence type="ECO:0000313" key="3">
    <source>
        <dbReference type="Proteomes" id="UP000222954"/>
    </source>
</evidence>
<dbReference type="SUPFAM" id="SSF56281">
    <property type="entry name" value="Metallo-hydrolase/oxidoreductase"/>
    <property type="match status" value="1"/>
</dbReference>